<feature type="domain" description="FAD-binding PCMH-type" evidence="20">
    <location>
        <begin position="44"/>
        <end position="214"/>
    </location>
</feature>
<keyword evidence="13 19" id="KW-0573">Peptidoglycan synthesis</keyword>
<feature type="active site" evidence="19">
    <location>
        <position position="313"/>
    </location>
</feature>
<evidence type="ECO:0000256" key="3">
    <source>
        <dbReference type="ARBA" id="ARBA00004496"/>
    </source>
</evidence>
<dbReference type="GO" id="GO:0005829">
    <property type="term" value="C:cytosol"/>
    <property type="evidence" value="ECO:0007669"/>
    <property type="project" value="TreeGrafter"/>
</dbReference>
<evidence type="ECO:0000256" key="19">
    <source>
        <dbReference type="HAMAP-Rule" id="MF_00037"/>
    </source>
</evidence>
<keyword evidence="22" id="KW-1185">Reference proteome</keyword>
<dbReference type="SUPFAM" id="SSF56176">
    <property type="entry name" value="FAD-binding/transporter-associated domain-like"/>
    <property type="match status" value="1"/>
</dbReference>
<dbReference type="GO" id="GO:0009252">
    <property type="term" value="P:peptidoglycan biosynthetic process"/>
    <property type="evidence" value="ECO:0007669"/>
    <property type="project" value="UniProtKB-UniRule"/>
</dbReference>
<dbReference type="InterPro" id="IPR011601">
    <property type="entry name" value="MurB_C"/>
</dbReference>
<dbReference type="Gene3D" id="3.30.43.10">
    <property type="entry name" value="Uridine Diphospho-n-acetylenolpyruvylglucosamine Reductase, domain 2"/>
    <property type="match status" value="1"/>
</dbReference>
<dbReference type="Gene3D" id="3.90.78.10">
    <property type="entry name" value="UDP-N-acetylenolpyruvoylglucosamine reductase, C-terminal domain"/>
    <property type="match status" value="1"/>
</dbReference>
<evidence type="ECO:0000256" key="16">
    <source>
        <dbReference type="ARBA" id="ARBA00023316"/>
    </source>
</evidence>
<dbReference type="PANTHER" id="PTHR21071:SF4">
    <property type="entry name" value="UDP-N-ACETYLENOLPYRUVOYLGLUCOSAMINE REDUCTASE"/>
    <property type="match status" value="1"/>
</dbReference>
<organism evidence="21 22">
    <name type="scientific">Desulfoglaeba alkanexedens ALDC</name>
    <dbReference type="NCBI Taxonomy" id="980445"/>
    <lineage>
        <taxon>Bacteria</taxon>
        <taxon>Pseudomonadati</taxon>
        <taxon>Thermodesulfobacteriota</taxon>
        <taxon>Syntrophobacteria</taxon>
        <taxon>Syntrophobacterales</taxon>
        <taxon>Syntrophobacteraceae</taxon>
        <taxon>Desulfoglaeba</taxon>
    </lineage>
</organism>
<dbReference type="SUPFAM" id="SSF56194">
    <property type="entry name" value="Uridine diphospho-N-Acetylenolpyruvylglucosamine reductase, MurB, C-terminal domain"/>
    <property type="match status" value="1"/>
</dbReference>
<dbReference type="NCBIfam" id="NF010480">
    <property type="entry name" value="PRK13905.1"/>
    <property type="match status" value="1"/>
</dbReference>
<comment type="subcellular location">
    <subcellularLocation>
        <location evidence="3 19">Cytoplasm</location>
    </subcellularLocation>
</comment>
<keyword evidence="16 19" id="KW-0961">Cell wall biogenesis/degradation</keyword>
<dbReference type="GO" id="GO:0071555">
    <property type="term" value="P:cell wall organization"/>
    <property type="evidence" value="ECO:0007669"/>
    <property type="project" value="UniProtKB-KW"/>
</dbReference>
<keyword evidence="12 19" id="KW-0133">Cell shape</keyword>
<keyword evidence="15 19" id="KW-0131">Cell cycle</keyword>
<dbReference type="HAMAP" id="MF_00037">
    <property type="entry name" value="MurB"/>
    <property type="match status" value="1"/>
</dbReference>
<comment type="pathway">
    <text evidence="4 19">Cell wall biogenesis; peptidoglycan biosynthesis.</text>
</comment>
<dbReference type="InterPro" id="IPR003170">
    <property type="entry name" value="MurB"/>
</dbReference>
<dbReference type="InterPro" id="IPR006094">
    <property type="entry name" value="Oxid_FAD_bind_N"/>
</dbReference>
<dbReference type="Pfam" id="PF02873">
    <property type="entry name" value="MurB_C"/>
    <property type="match status" value="1"/>
</dbReference>
<dbReference type="GO" id="GO:0008360">
    <property type="term" value="P:regulation of cell shape"/>
    <property type="evidence" value="ECO:0007669"/>
    <property type="project" value="UniProtKB-KW"/>
</dbReference>
<dbReference type="Gene3D" id="3.30.465.10">
    <property type="match status" value="1"/>
</dbReference>
<accession>A0A4P8L3K3</accession>
<evidence type="ECO:0000256" key="4">
    <source>
        <dbReference type="ARBA" id="ARBA00004752"/>
    </source>
</evidence>
<reference evidence="21 22" key="2">
    <citation type="submission" date="2019-05" db="EMBL/GenBank/DDBJ databases">
        <authorList>
            <person name="Suflita J.M."/>
            <person name="Marks C.R."/>
        </authorList>
    </citation>
    <scope>NUCLEOTIDE SEQUENCE [LARGE SCALE GENOMIC DNA]</scope>
    <source>
        <strain evidence="21 22">ALDC</strain>
    </source>
</reference>
<feature type="active site" evidence="19">
    <location>
        <position position="194"/>
    </location>
</feature>
<dbReference type="InterPro" id="IPR016169">
    <property type="entry name" value="FAD-bd_PCMH_sub2"/>
</dbReference>
<evidence type="ECO:0000256" key="11">
    <source>
        <dbReference type="ARBA" id="ARBA00022857"/>
    </source>
</evidence>
<keyword evidence="10 19" id="KW-0274">FAD</keyword>
<dbReference type="EC" id="1.3.1.98" evidence="5 19"/>
<dbReference type="GO" id="GO:0071949">
    <property type="term" value="F:FAD binding"/>
    <property type="evidence" value="ECO:0007669"/>
    <property type="project" value="InterPro"/>
</dbReference>
<dbReference type="GO" id="GO:0051301">
    <property type="term" value="P:cell division"/>
    <property type="evidence" value="ECO:0007669"/>
    <property type="project" value="UniProtKB-KW"/>
</dbReference>
<evidence type="ECO:0000256" key="8">
    <source>
        <dbReference type="ARBA" id="ARBA00022618"/>
    </source>
</evidence>
<dbReference type="GO" id="GO:0008762">
    <property type="term" value="F:UDP-N-acetylmuramate dehydrogenase activity"/>
    <property type="evidence" value="ECO:0007669"/>
    <property type="project" value="UniProtKB-UniRule"/>
</dbReference>
<name>A0A4P8L3K3_9BACT</name>
<evidence type="ECO:0000256" key="10">
    <source>
        <dbReference type="ARBA" id="ARBA00022827"/>
    </source>
</evidence>
<evidence type="ECO:0000313" key="21">
    <source>
        <dbReference type="EMBL" id="QCQ22459.1"/>
    </source>
</evidence>
<evidence type="ECO:0000256" key="12">
    <source>
        <dbReference type="ARBA" id="ARBA00022960"/>
    </source>
</evidence>
<protein>
    <recommendedName>
        <fullName evidence="6 19">UDP-N-acetylenolpyruvoylglucosamine reductase</fullName>
        <ecNumber evidence="5 19">1.3.1.98</ecNumber>
    </recommendedName>
    <alternativeName>
        <fullName evidence="17 19">UDP-N-acetylmuramate dehydrogenase</fullName>
    </alternativeName>
</protein>
<dbReference type="InterPro" id="IPR016166">
    <property type="entry name" value="FAD-bd_PCMH"/>
</dbReference>
<evidence type="ECO:0000256" key="6">
    <source>
        <dbReference type="ARBA" id="ARBA00015188"/>
    </source>
</evidence>
<dbReference type="EMBL" id="CP040098">
    <property type="protein sequence ID" value="QCQ22459.1"/>
    <property type="molecule type" value="Genomic_DNA"/>
</dbReference>
<feature type="active site" description="Proton donor" evidence="19">
    <location>
        <position position="243"/>
    </location>
</feature>
<evidence type="ECO:0000256" key="7">
    <source>
        <dbReference type="ARBA" id="ARBA00022490"/>
    </source>
</evidence>
<dbReference type="NCBIfam" id="TIGR00179">
    <property type="entry name" value="murB"/>
    <property type="match status" value="1"/>
</dbReference>
<keyword evidence="8 19" id="KW-0132">Cell division</keyword>
<keyword evidence="9 19" id="KW-0285">Flavoprotein</keyword>
<dbReference type="InterPro" id="IPR036318">
    <property type="entry name" value="FAD-bd_PCMH-like_sf"/>
</dbReference>
<gene>
    <name evidence="19 21" type="primary">murB</name>
    <name evidence="21" type="ORF">FDQ92_09970</name>
</gene>
<reference evidence="21 22" key="1">
    <citation type="submission" date="2019-05" db="EMBL/GenBank/DDBJ databases">
        <title>The Complete Genome Sequence of the n-alkane-degrading Desulfoglaeba alkanexedens ALDC reveals multiple alkylsuccinate synthase gene clusters.</title>
        <authorList>
            <person name="Callaghan A.V."/>
            <person name="Davidova I.A."/>
            <person name="Duncan K.E."/>
            <person name="Morris B."/>
            <person name="McInerney M.J."/>
        </authorList>
    </citation>
    <scope>NUCLEOTIDE SEQUENCE [LARGE SCALE GENOMIC DNA]</scope>
    <source>
        <strain evidence="21 22">ALDC</strain>
    </source>
</reference>
<comment type="function">
    <text evidence="2 19">Cell wall formation.</text>
</comment>
<dbReference type="KEGG" id="dax:FDQ92_09970"/>
<evidence type="ECO:0000256" key="18">
    <source>
        <dbReference type="ARBA" id="ARBA00048914"/>
    </source>
</evidence>
<dbReference type="UniPathway" id="UPA00219"/>
<comment type="cofactor">
    <cofactor evidence="1 19">
        <name>FAD</name>
        <dbReference type="ChEBI" id="CHEBI:57692"/>
    </cofactor>
</comment>
<dbReference type="RefSeq" id="WP_137424636.1">
    <property type="nucleotide sequence ID" value="NZ_CP040098.1"/>
</dbReference>
<comment type="similarity">
    <text evidence="19">Belongs to the MurB family.</text>
</comment>
<evidence type="ECO:0000256" key="5">
    <source>
        <dbReference type="ARBA" id="ARBA00012518"/>
    </source>
</evidence>
<evidence type="ECO:0000259" key="20">
    <source>
        <dbReference type="PROSITE" id="PS51387"/>
    </source>
</evidence>
<dbReference type="InterPro" id="IPR036635">
    <property type="entry name" value="MurB_C_sf"/>
</dbReference>
<dbReference type="Pfam" id="PF01565">
    <property type="entry name" value="FAD_binding_4"/>
    <property type="match status" value="1"/>
</dbReference>
<dbReference type="PANTHER" id="PTHR21071">
    <property type="entry name" value="UDP-N-ACETYLENOLPYRUVOYLGLUCOSAMINE REDUCTASE"/>
    <property type="match status" value="1"/>
</dbReference>
<evidence type="ECO:0000256" key="14">
    <source>
        <dbReference type="ARBA" id="ARBA00023002"/>
    </source>
</evidence>
<keyword evidence="14 19" id="KW-0560">Oxidoreductase</keyword>
<evidence type="ECO:0000313" key="22">
    <source>
        <dbReference type="Proteomes" id="UP000298602"/>
    </source>
</evidence>
<evidence type="ECO:0000256" key="2">
    <source>
        <dbReference type="ARBA" id="ARBA00003921"/>
    </source>
</evidence>
<evidence type="ECO:0000256" key="13">
    <source>
        <dbReference type="ARBA" id="ARBA00022984"/>
    </source>
</evidence>
<proteinExistence type="inferred from homology"/>
<evidence type="ECO:0000256" key="9">
    <source>
        <dbReference type="ARBA" id="ARBA00022630"/>
    </source>
</evidence>
<evidence type="ECO:0000256" key="17">
    <source>
        <dbReference type="ARBA" id="ARBA00031026"/>
    </source>
</evidence>
<dbReference type="Proteomes" id="UP000298602">
    <property type="component" value="Chromosome"/>
</dbReference>
<comment type="catalytic activity">
    <reaction evidence="18 19">
        <text>UDP-N-acetyl-alpha-D-muramate + NADP(+) = UDP-N-acetyl-3-O-(1-carboxyvinyl)-alpha-D-glucosamine + NADPH + H(+)</text>
        <dbReference type="Rhea" id="RHEA:12248"/>
        <dbReference type="ChEBI" id="CHEBI:15378"/>
        <dbReference type="ChEBI" id="CHEBI:57783"/>
        <dbReference type="ChEBI" id="CHEBI:58349"/>
        <dbReference type="ChEBI" id="CHEBI:68483"/>
        <dbReference type="ChEBI" id="CHEBI:70757"/>
        <dbReference type="EC" id="1.3.1.98"/>
    </reaction>
</comment>
<evidence type="ECO:0000256" key="1">
    <source>
        <dbReference type="ARBA" id="ARBA00001974"/>
    </source>
</evidence>
<dbReference type="PROSITE" id="PS51387">
    <property type="entry name" value="FAD_PCMH"/>
    <property type="match status" value="1"/>
</dbReference>
<dbReference type="OrthoDB" id="9804753at2"/>
<keyword evidence="7 19" id="KW-0963">Cytoplasm</keyword>
<keyword evidence="11 19" id="KW-0521">NADP</keyword>
<dbReference type="AlphaFoldDB" id="A0A4P8L3K3"/>
<sequence length="319" mass="34331">MTVAVENRAGNGVDAKRPAWERLKRLAQVDLSWDEPLSAHTTFRIGGPVKCLARPKTEDALKALLRWAAEASVPYWVLGGGSNVLAPDGPWESLAIRLDGMFGAVECAEAAGGAVRLKVGAGVKLARLLGYCLRYRLSGMEFLVGIPGTLGGAVVMNAGTAEGSLSQVLEGISVLCADGSSRWMPIGELSPGYRFLNLPSSVIVLGATLSLRRAPREEIRRRMSQGMRVRRRTQPLNLPSAGCVFKNPPGRPAGALIESAGLKGCRIGGAEVSTRHANWIVNRGGATAGDVRQVMERVEERVFKRFGVRLEREIRVLEP</sequence>
<dbReference type="InterPro" id="IPR016167">
    <property type="entry name" value="FAD-bd_PCMH_sub1"/>
</dbReference>
<evidence type="ECO:0000256" key="15">
    <source>
        <dbReference type="ARBA" id="ARBA00023306"/>
    </source>
</evidence>